<organism evidence="1 2">
    <name type="scientific">Pestalotiopsis fici (strain W106-1 / CGMCC3.15140)</name>
    <dbReference type="NCBI Taxonomy" id="1229662"/>
    <lineage>
        <taxon>Eukaryota</taxon>
        <taxon>Fungi</taxon>
        <taxon>Dikarya</taxon>
        <taxon>Ascomycota</taxon>
        <taxon>Pezizomycotina</taxon>
        <taxon>Sordariomycetes</taxon>
        <taxon>Xylariomycetidae</taxon>
        <taxon>Amphisphaeriales</taxon>
        <taxon>Sporocadaceae</taxon>
        <taxon>Pestalotiopsis</taxon>
    </lineage>
</organism>
<reference evidence="2" key="1">
    <citation type="journal article" date="2015" name="BMC Genomics">
        <title>Genomic and transcriptomic analysis of the endophytic fungus Pestalotiopsis fici reveals its lifestyle and high potential for synthesis of natural products.</title>
        <authorList>
            <person name="Wang X."/>
            <person name="Zhang X."/>
            <person name="Liu L."/>
            <person name="Xiang M."/>
            <person name="Wang W."/>
            <person name="Sun X."/>
            <person name="Che Y."/>
            <person name="Guo L."/>
            <person name="Liu G."/>
            <person name="Guo L."/>
            <person name="Wang C."/>
            <person name="Yin W.B."/>
            <person name="Stadler M."/>
            <person name="Zhang X."/>
            <person name="Liu X."/>
        </authorList>
    </citation>
    <scope>NUCLEOTIDE SEQUENCE [LARGE SCALE GENOMIC DNA]</scope>
    <source>
        <strain evidence="2">W106-1 / CGMCC3.15140</strain>
    </source>
</reference>
<dbReference type="Gene3D" id="1.10.600.10">
    <property type="entry name" value="Farnesyl Diphosphate Synthase"/>
    <property type="match status" value="1"/>
</dbReference>
<dbReference type="EMBL" id="KI912113">
    <property type="protein sequence ID" value="ETS80850.1"/>
    <property type="molecule type" value="Genomic_DNA"/>
</dbReference>
<evidence type="ECO:0000313" key="1">
    <source>
        <dbReference type="EMBL" id="ETS80850.1"/>
    </source>
</evidence>
<dbReference type="AlphaFoldDB" id="W3X465"/>
<gene>
    <name evidence="1" type="ORF">PFICI_08379</name>
</gene>
<dbReference type="eggNOG" id="ENOG502S2X0">
    <property type="taxonomic scope" value="Eukaryota"/>
</dbReference>
<accession>W3X465</accession>
<dbReference type="HOGENOM" id="CLU_1635976_0_0_1"/>
<dbReference type="InParanoid" id="W3X465"/>
<dbReference type="Proteomes" id="UP000030651">
    <property type="component" value="Unassembled WGS sequence"/>
</dbReference>
<name>W3X465_PESFW</name>
<dbReference type="OMA" id="ENPISHA"/>
<proteinExistence type="predicted"/>
<evidence type="ECO:0000313" key="2">
    <source>
        <dbReference type="Proteomes" id="UP000030651"/>
    </source>
</evidence>
<dbReference type="OrthoDB" id="2861623at2759"/>
<dbReference type="InterPro" id="IPR008949">
    <property type="entry name" value="Isoprenoid_synthase_dom_sf"/>
</dbReference>
<dbReference type="KEGG" id="pfy:PFICI_08379"/>
<sequence length="162" mass="18899">MVVSDLDSSEELMIRLPNLFTDVMAGQYAKNVFYEKVKSVAERWIEQTLKMDEKAVERNKKADFCLLSALWTPEGDEWGLRLVTDWNHWAFPWDDQFDEGHLKLDAPKAADEVMNTLAILDDTQPLISTEENPISHAFQTVWLHFKEVRHSTVVLVWRMSLF</sequence>
<dbReference type="SUPFAM" id="SSF48576">
    <property type="entry name" value="Terpenoid synthases"/>
    <property type="match status" value="1"/>
</dbReference>
<dbReference type="Pfam" id="PF19086">
    <property type="entry name" value="Terpene_syn_C_2"/>
    <property type="match status" value="1"/>
</dbReference>
<dbReference type="RefSeq" id="XP_007835151.1">
    <property type="nucleotide sequence ID" value="XM_007836960.1"/>
</dbReference>
<protein>
    <submittedName>
        <fullName evidence="1">Uncharacterized protein</fullName>
    </submittedName>
</protein>
<keyword evidence="2" id="KW-1185">Reference proteome</keyword>
<dbReference type="GeneID" id="19273392"/>